<evidence type="ECO:0000256" key="1">
    <source>
        <dbReference type="SAM" id="MobiDB-lite"/>
    </source>
</evidence>
<accession>A0A7S3DCQ4</accession>
<dbReference type="AlphaFoldDB" id="A0A7S3DCQ4"/>
<dbReference type="EMBL" id="HBIB01022008">
    <property type="protein sequence ID" value="CAE0252107.1"/>
    <property type="molecule type" value="Transcribed_RNA"/>
</dbReference>
<evidence type="ECO:0000313" key="2">
    <source>
        <dbReference type="EMBL" id="CAE0252107.1"/>
    </source>
</evidence>
<reference evidence="2" key="1">
    <citation type="submission" date="2021-01" db="EMBL/GenBank/DDBJ databases">
        <authorList>
            <person name="Corre E."/>
            <person name="Pelletier E."/>
            <person name="Niang G."/>
            <person name="Scheremetjew M."/>
            <person name="Finn R."/>
            <person name="Kale V."/>
            <person name="Holt S."/>
            <person name="Cochrane G."/>
            <person name="Meng A."/>
            <person name="Brown T."/>
            <person name="Cohen L."/>
        </authorList>
    </citation>
    <scope>NUCLEOTIDE SEQUENCE</scope>
    <source>
        <strain evidence="2">NIES-2562</strain>
    </source>
</reference>
<feature type="region of interest" description="Disordered" evidence="1">
    <location>
        <begin position="84"/>
        <end position="104"/>
    </location>
</feature>
<protein>
    <submittedName>
        <fullName evidence="2">Uncharacterized protein</fullName>
    </submittedName>
</protein>
<sequence>MLRFAFRTSAALLSPARMEGGLEQVVSEIRHQHEQRCAVFNRWKEFVRTGEDEGDDEKYNAFVSSLSRSFQAISLRMQECGKRASEAGAEVDGKSSEDERERTREKGEAIAKLVGKIQQLEKTRLGLFVAKEKLRRNTTDARLLLEEEEAQHGIASAVLAEMKVEEVARELGEVGESIDECMGEVMEVLEEQ</sequence>
<proteinExistence type="predicted"/>
<name>A0A7S3DCQ4_9EUKA</name>
<gene>
    <name evidence="2" type="ORF">PBIL07802_LOCUS14334</name>
</gene>
<organism evidence="2">
    <name type="scientific">Palpitomonas bilix</name>
    <dbReference type="NCBI Taxonomy" id="652834"/>
    <lineage>
        <taxon>Eukaryota</taxon>
        <taxon>Eukaryota incertae sedis</taxon>
    </lineage>
</organism>